<evidence type="ECO:0000313" key="1">
    <source>
        <dbReference type="EMBL" id="UYM06723.1"/>
    </source>
</evidence>
<protein>
    <submittedName>
        <fullName evidence="1">DUF4393 domain-containing protein</fullName>
    </submittedName>
</protein>
<dbReference type="KEGG" id="sgrg:L0C25_06535"/>
<sequence>MPDSLSDDEPRLPLRPMGASLSMAASMMRNVPVFGPGIAAAQDELGRVENLIWREVKHRIDDGEYADSHGRSKAAQRLSDLLTQAVEQSAAHAREHLIVRLLDDIEPDEARILAALSDGTTYPLIHVITKSAFGTAGARVLENVSSVGRSAGIALPDYGQIYVARLRRLGLVTVGPASSEHADGYELLATDGAVREAREAHDAPTRILRRTLSLSALGSDLWDLAHD</sequence>
<dbReference type="AlphaFoldDB" id="A0AA46TKD1"/>
<gene>
    <name evidence="1" type="ORF">L0C25_06535</name>
</gene>
<accession>A0AA46TKD1</accession>
<name>A0AA46TKD1_9ACTN</name>
<keyword evidence="2" id="KW-1185">Reference proteome</keyword>
<dbReference type="InterPro" id="IPR025506">
    <property type="entry name" value="Abi_alpha"/>
</dbReference>
<dbReference type="Proteomes" id="UP001164390">
    <property type="component" value="Chromosome"/>
</dbReference>
<evidence type="ECO:0000313" key="2">
    <source>
        <dbReference type="Proteomes" id="UP001164390"/>
    </source>
</evidence>
<proteinExistence type="predicted"/>
<dbReference type="Pfam" id="PF14337">
    <property type="entry name" value="Abi_alpha"/>
    <property type="match status" value="1"/>
</dbReference>
<dbReference type="EMBL" id="CP094970">
    <property type="protein sequence ID" value="UYM06723.1"/>
    <property type="molecule type" value="Genomic_DNA"/>
</dbReference>
<dbReference type="Gene3D" id="3.30.110.190">
    <property type="match status" value="1"/>
</dbReference>
<dbReference type="RefSeq" id="WP_271635642.1">
    <property type="nucleotide sequence ID" value="NZ_CP094970.1"/>
</dbReference>
<organism evidence="1 2">
    <name type="scientific">Solicola gregarius</name>
    <dbReference type="NCBI Taxonomy" id="2908642"/>
    <lineage>
        <taxon>Bacteria</taxon>
        <taxon>Bacillati</taxon>
        <taxon>Actinomycetota</taxon>
        <taxon>Actinomycetes</taxon>
        <taxon>Propionibacteriales</taxon>
        <taxon>Nocardioidaceae</taxon>
        <taxon>Solicola</taxon>
    </lineage>
</organism>
<reference evidence="1" key="1">
    <citation type="submission" date="2022-01" db="EMBL/GenBank/DDBJ databases">
        <title>Nocardioidaceae gen. sp. A5X3R13.</title>
        <authorList>
            <person name="Lopez Marin M.A."/>
            <person name="Uhlik O."/>
        </authorList>
    </citation>
    <scope>NUCLEOTIDE SEQUENCE</scope>
    <source>
        <strain evidence="1">A5X3R13</strain>
    </source>
</reference>